<dbReference type="EMBL" id="PEUY01000044">
    <property type="protein sequence ID" value="PIV10890.1"/>
    <property type="molecule type" value="Genomic_DNA"/>
</dbReference>
<sequence length="136" mass="15744">MIAPILTLAYIYALRLVFFLLFVKSKIHLDKLWQSMLLYIHMSTINISLPSDQVNLIDGFVKKFGFANRSEFIRSIIRVLIRKPELVETASTYPFLAPKTKSIKTIISGFKKNKKYSQAFLKDLEEGLKTSDYFQS</sequence>
<dbReference type="SUPFAM" id="SSF47598">
    <property type="entry name" value="Ribbon-helix-helix"/>
    <property type="match status" value="1"/>
</dbReference>
<name>A0A2M7BWH1_9BACT</name>
<dbReference type="Gene3D" id="1.10.1220.10">
    <property type="entry name" value="Met repressor-like"/>
    <property type="match status" value="1"/>
</dbReference>
<dbReference type="CDD" id="cd22231">
    <property type="entry name" value="RHH_NikR_HicB-like"/>
    <property type="match status" value="1"/>
</dbReference>
<evidence type="ECO:0008006" key="4">
    <source>
        <dbReference type="Google" id="ProtNLM"/>
    </source>
</evidence>
<feature type="transmembrane region" description="Helical" evidence="1">
    <location>
        <begin position="6"/>
        <end position="23"/>
    </location>
</feature>
<evidence type="ECO:0000313" key="3">
    <source>
        <dbReference type="Proteomes" id="UP000230673"/>
    </source>
</evidence>
<organism evidence="2 3">
    <name type="scientific">Candidatus Roizmanbacteria bacterium CG03_land_8_20_14_0_80_35_26</name>
    <dbReference type="NCBI Taxonomy" id="1974845"/>
    <lineage>
        <taxon>Bacteria</taxon>
        <taxon>Candidatus Roizmaniibacteriota</taxon>
    </lineage>
</organism>
<comment type="caution">
    <text evidence="2">The sequence shown here is derived from an EMBL/GenBank/DDBJ whole genome shotgun (WGS) entry which is preliminary data.</text>
</comment>
<dbReference type="GO" id="GO:0006355">
    <property type="term" value="P:regulation of DNA-templated transcription"/>
    <property type="evidence" value="ECO:0007669"/>
    <property type="project" value="InterPro"/>
</dbReference>
<dbReference type="Proteomes" id="UP000230673">
    <property type="component" value="Unassembled WGS sequence"/>
</dbReference>
<keyword evidence="1" id="KW-1133">Transmembrane helix</keyword>
<dbReference type="AlphaFoldDB" id="A0A2M7BWH1"/>
<evidence type="ECO:0000313" key="2">
    <source>
        <dbReference type="EMBL" id="PIV10890.1"/>
    </source>
</evidence>
<keyword evidence="1" id="KW-0812">Transmembrane</keyword>
<proteinExistence type="predicted"/>
<accession>A0A2M7BWH1</accession>
<dbReference type="InterPro" id="IPR013321">
    <property type="entry name" value="Arc_rbn_hlx_hlx"/>
</dbReference>
<dbReference type="InterPro" id="IPR010985">
    <property type="entry name" value="Ribbon_hlx_hlx"/>
</dbReference>
<gene>
    <name evidence="2" type="ORF">COS50_03045</name>
</gene>
<reference evidence="3" key="1">
    <citation type="submission" date="2017-09" db="EMBL/GenBank/DDBJ databases">
        <title>Depth-based differentiation of microbial function through sediment-hosted aquifers and enrichment of novel symbionts in the deep terrestrial subsurface.</title>
        <authorList>
            <person name="Probst A.J."/>
            <person name="Ladd B."/>
            <person name="Jarett J.K."/>
            <person name="Geller-Mcgrath D.E."/>
            <person name="Sieber C.M.K."/>
            <person name="Emerson J.B."/>
            <person name="Anantharaman K."/>
            <person name="Thomas B.C."/>
            <person name="Malmstrom R."/>
            <person name="Stieglmeier M."/>
            <person name="Klingl A."/>
            <person name="Woyke T."/>
            <person name="Ryan C.M."/>
            <person name="Banfield J.F."/>
        </authorList>
    </citation>
    <scope>NUCLEOTIDE SEQUENCE [LARGE SCALE GENOMIC DNA]</scope>
</reference>
<evidence type="ECO:0000256" key="1">
    <source>
        <dbReference type="SAM" id="Phobius"/>
    </source>
</evidence>
<keyword evidence="1" id="KW-0472">Membrane</keyword>
<protein>
    <recommendedName>
        <fullName evidence="4">Ribbon-helix-helix protein CopG domain-containing protein</fullName>
    </recommendedName>
</protein>